<dbReference type="InterPro" id="IPR045956">
    <property type="entry name" value="DUF6376"/>
</dbReference>
<feature type="coiled-coil region" evidence="1">
    <location>
        <begin position="56"/>
        <end position="83"/>
    </location>
</feature>
<keyword evidence="1" id="KW-0175">Coiled coil</keyword>
<dbReference type="Pfam" id="PF19903">
    <property type="entry name" value="DUF6376"/>
    <property type="match status" value="1"/>
</dbReference>
<sequence length="148" mass="16171">MKKIIIFLSTVIMVFLSGCSILGEVNNTLEYANNATGYIATAQSFAEEIPQLAEKAVTSTEAAQNLENELLAMKQEIEAFNKTDAPAIAEDIHNQIIGANKKLEAGIDSYLNNVENGKIDPAFLQDSQILTTINELNTLINQIERLGN</sequence>
<reference evidence="2 3" key="1">
    <citation type="submission" date="2018-08" db="EMBL/GenBank/DDBJ databases">
        <title>Bacillus chawlae sp. nov., Bacillus glennii sp. nov., and Bacillus saganii sp. nov. Isolated from the Vehicle Assembly Building at Kennedy Space Center where the Viking Spacecraft were Assembled.</title>
        <authorList>
            <person name="Seuylemezian A."/>
            <person name="Vaishampayan P."/>
        </authorList>
    </citation>
    <scope>NUCLEOTIDE SEQUENCE [LARGE SCALE GENOMIC DNA]</scope>
    <source>
        <strain evidence="2 3">V47-23a</strain>
    </source>
</reference>
<evidence type="ECO:0000256" key="1">
    <source>
        <dbReference type="SAM" id="Coils"/>
    </source>
</evidence>
<dbReference type="PROSITE" id="PS51257">
    <property type="entry name" value="PROKAR_LIPOPROTEIN"/>
    <property type="match status" value="1"/>
</dbReference>
<protein>
    <recommendedName>
        <fullName evidence="4">Lipoprotein</fullName>
    </recommendedName>
</protein>
<dbReference type="EMBL" id="QVTE01000035">
    <property type="protein sequence ID" value="RFU68135.1"/>
    <property type="molecule type" value="Genomic_DNA"/>
</dbReference>
<dbReference type="Proteomes" id="UP000264541">
    <property type="component" value="Unassembled WGS sequence"/>
</dbReference>
<accession>A0A372LP38</accession>
<keyword evidence="3" id="KW-1185">Reference proteome</keyword>
<organism evidence="2 3">
    <name type="scientific">Peribacillus saganii</name>
    <dbReference type="NCBI Taxonomy" id="2303992"/>
    <lineage>
        <taxon>Bacteria</taxon>
        <taxon>Bacillati</taxon>
        <taxon>Bacillota</taxon>
        <taxon>Bacilli</taxon>
        <taxon>Bacillales</taxon>
        <taxon>Bacillaceae</taxon>
        <taxon>Peribacillus</taxon>
    </lineage>
</organism>
<dbReference type="RefSeq" id="WP_117327127.1">
    <property type="nucleotide sequence ID" value="NZ_QVTE01000035.1"/>
</dbReference>
<dbReference type="AlphaFoldDB" id="A0A372LP38"/>
<evidence type="ECO:0000313" key="3">
    <source>
        <dbReference type="Proteomes" id="UP000264541"/>
    </source>
</evidence>
<comment type="caution">
    <text evidence="2">The sequence shown here is derived from an EMBL/GenBank/DDBJ whole genome shotgun (WGS) entry which is preliminary data.</text>
</comment>
<gene>
    <name evidence="2" type="ORF">D0469_12775</name>
</gene>
<proteinExistence type="predicted"/>
<name>A0A372LP38_9BACI</name>
<evidence type="ECO:0000313" key="2">
    <source>
        <dbReference type="EMBL" id="RFU68135.1"/>
    </source>
</evidence>
<dbReference type="OrthoDB" id="2607309at2"/>
<evidence type="ECO:0008006" key="4">
    <source>
        <dbReference type="Google" id="ProtNLM"/>
    </source>
</evidence>